<evidence type="ECO:0000313" key="3">
    <source>
        <dbReference type="Proteomes" id="UP001470230"/>
    </source>
</evidence>
<keyword evidence="3" id="KW-1185">Reference proteome</keyword>
<feature type="compositionally biased region" description="Polar residues" evidence="1">
    <location>
        <begin position="14"/>
        <end position="33"/>
    </location>
</feature>
<sequence length="107" mass="12210">MHAFATSPAKINEMGSSTSQTVVDEFQNETSSQEDQRDQKQKQSLSPSTFIYRSDSDTQSNPLIDTGSLNSISPSTFTYPPDTVDQYFTYQERLSFLPPRYQIKNQR</sequence>
<feature type="compositionally biased region" description="Polar residues" evidence="1">
    <location>
        <begin position="42"/>
        <end position="77"/>
    </location>
</feature>
<evidence type="ECO:0000256" key="1">
    <source>
        <dbReference type="SAM" id="MobiDB-lite"/>
    </source>
</evidence>
<comment type="caution">
    <text evidence="2">The sequence shown here is derived from an EMBL/GenBank/DDBJ whole genome shotgun (WGS) entry which is preliminary data.</text>
</comment>
<reference evidence="2 3" key="1">
    <citation type="submission" date="2024-04" db="EMBL/GenBank/DDBJ databases">
        <title>Tritrichomonas musculus Genome.</title>
        <authorList>
            <person name="Alves-Ferreira E."/>
            <person name="Grigg M."/>
            <person name="Lorenzi H."/>
            <person name="Galac M."/>
        </authorList>
    </citation>
    <scope>NUCLEOTIDE SEQUENCE [LARGE SCALE GENOMIC DNA]</scope>
    <source>
        <strain evidence="2 3">EAF2021</strain>
    </source>
</reference>
<accession>A0ABR2JWE8</accession>
<proteinExistence type="predicted"/>
<evidence type="ECO:0000313" key="2">
    <source>
        <dbReference type="EMBL" id="KAK8883200.1"/>
    </source>
</evidence>
<dbReference type="EMBL" id="JAPFFF010000009">
    <property type="protein sequence ID" value="KAK8883200.1"/>
    <property type="molecule type" value="Genomic_DNA"/>
</dbReference>
<dbReference type="Proteomes" id="UP001470230">
    <property type="component" value="Unassembled WGS sequence"/>
</dbReference>
<feature type="region of interest" description="Disordered" evidence="1">
    <location>
        <begin position="1"/>
        <end position="77"/>
    </location>
</feature>
<organism evidence="2 3">
    <name type="scientific">Tritrichomonas musculus</name>
    <dbReference type="NCBI Taxonomy" id="1915356"/>
    <lineage>
        <taxon>Eukaryota</taxon>
        <taxon>Metamonada</taxon>
        <taxon>Parabasalia</taxon>
        <taxon>Tritrichomonadida</taxon>
        <taxon>Tritrichomonadidae</taxon>
        <taxon>Tritrichomonas</taxon>
    </lineage>
</organism>
<name>A0ABR2JWE8_9EUKA</name>
<protein>
    <submittedName>
        <fullName evidence="2">Uncharacterized protein</fullName>
    </submittedName>
</protein>
<gene>
    <name evidence="2" type="ORF">M9Y10_045851</name>
</gene>